<dbReference type="STRING" id="1196353.SAMN05444921_11025"/>
<dbReference type="EMBL" id="FNHI01000010">
    <property type="protein sequence ID" value="SDM56649.1"/>
    <property type="molecule type" value="Genomic_DNA"/>
</dbReference>
<evidence type="ECO:0000256" key="1">
    <source>
        <dbReference type="ARBA" id="ARBA00022729"/>
    </source>
</evidence>
<name>A0A1G9U9N3_9ACTN</name>
<dbReference type="Gene3D" id="2.60.40.4070">
    <property type="match status" value="1"/>
</dbReference>
<reference evidence="4" key="1">
    <citation type="submission" date="2016-10" db="EMBL/GenBank/DDBJ databases">
        <authorList>
            <person name="Varghese N."/>
            <person name="Submissions S."/>
        </authorList>
    </citation>
    <scope>NUCLEOTIDE SEQUENCE [LARGE SCALE GENOMIC DNA]</scope>
    <source>
        <strain evidence="4">CGMCC 4.7042</strain>
    </source>
</reference>
<keyword evidence="4" id="KW-1185">Reference proteome</keyword>
<evidence type="ECO:0000313" key="3">
    <source>
        <dbReference type="EMBL" id="SDM56649.1"/>
    </source>
</evidence>
<dbReference type="SUPFAM" id="SSF50969">
    <property type="entry name" value="YVTN repeat-like/Quinoprotein amine dehydrogenase"/>
    <property type="match status" value="1"/>
</dbReference>
<dbReference type="SUPFAM" id="SSF69318">
    <property type="entry name" value="Integrin alpha N-terminal domain"/>
    <property type="match status" value="1"/>
</dbReference>
<dbReference type="AlphaFoldDB" id="A0A1G9U9N3"/>
<evidence type="ECO:0000256" key="2">
    <source>
        <dbReference type="SAM" id="SignalP"/>
    </source>
</evidence>
<organism evidence="3 4">
    <name type="scientific">Streptomyces wuyuanensis</name>
    <dbReference type="NCBI Taxonomy" id="1196353"/>
    <lineage>
        <taxon>Bacteria</taxon>
        <taxon>Bacillati</taxon>
        <taxon>Actinomycetota</taxon>
        <taxon>Actinomycetes</taxon>
        <taxon>Kitasatosporales</taxon>
        <taxon>Streptomycetaceae</taxon>
        <taxon>Streptomyces</taxon>
    </lineage>
</organism>
<protein>
    <submittedName>
        <fullName evidence="3">Repeat domain-containing protein</fullName>
    </submittedName>
</protein>
<sequence length="1014" mass="104602">MRVIAAAVVLGAAVGAGPAVSTAQAAPTAEVVIPAATSELPLRSTLLNTGPHGHLRHEAGRGTVWRAYGATTDVQLDSVESHAGDDFQRGTGSDVVARLLESPLRVELRDMAAGGTVTVPVPSGHSYVGAFGRNVLTRDSLGDGMRFHVLDMETGQLRDRLVEGVPAGVNSYAVLQGLGDAGGLVMALPGAGNVWMDVTLARVVPIGNDEELATRRFALTPDRLLIWSDGQVSVYARGDLDTPERTVPLPEGDARLLGMVGGELIVARHDSALGQPDENLPVWRVEARPLDGSAVRTLLARSSGKATFTPGGGLLVHGGASMSEWGVQALRADAAGRATVSRETPVQVKAVPNEVHQLSFRQGRLTSVEASAAAGLTGLHTRTVEQSGGVPAAGARKDRGWVPDQPDACFQSYCPTFVETGDGRVVYGGKTPVWGEPVVPLHRLAEGARLPATKIDTGTGYAGLVGAWGRWAVVRGSAADGTWGTRVVDIDTGKVLRTLPVYAVSLSGTTLWTDDGDWAVGYDIRTGERSESAHLPGCTLDGVTVIGRRLLWSCVGSQDGEGILDLQTKTSTPLSTASGVGAQLGDGFVVYPVGNALKLKDLRDGGTVRTLTDDRRSYQPWAVDPATGTVAWTDTGHAVHLVGSGAAPSVAVADADVPAAQAVNGGAAPWRPRWWLSTPTASWKLTVRSTASGTVVRTLSGGSARGLVAPAWDAKDESGRLVGNGVYSWTLTALPADGQGAPLTVSGAVKLSGAGAVRRDHAGPSGPDGVGDLVSLSSSGAVAFRHGSGSGTLAGATSGGGWSTSAVVVPFGDLNGDRCNDVLVRLGGELRAYRPGCGKALTPATAYASLGTVWGQFNVLTSPGDLTGDGRPDLVARQASTGDMYLYADNGSGGLKARGKIGTNWKLYRAVFGAGDLNGDGIGELLAVDGVNSLWRYDGTSAGTVKPRALALGNKWATGRNVFVGVGDLNRDGKADLISRNAAGDLLRNNGNGAGSFGSTVKIGTGWQGYKGLF</sequence>
<dbReference type="InterPro" id="IPR028994">
    <property type="entry name" value="Integrin_alpha_N"/>
</dbReference>
<dbReference type="Gene3D" id="2.130.10.130">
    <property type="entry name" value="Integrin alpha, N-terminal"/>
    <property type="match status" value="1"/>
</dbReference>
<dbReference type="RefSeq" id="WP_143041498.1">
    <property type="nucleotide sequence ID" value="NZ_FNHI01000010.1"/>
</dbReference>
<dbReference type="PANTHER" id="PTHR44103:SF1">
    <property type="entry name" value="PROPROTEIN CONVERTASE P"/>
    <property type="match status" value="1"/>
</dbReference>
<keyword evidence="1 2" id="KW-0732">Signal</keyword>
<dbReference type="Pfam" id="PF13517">
    <property type="entry name" value="FG-GAP_3"/>
    <property type="match status" value="1"/>
</dbReference>
<feature type="chain" id="PRO_5011678711" evidence="2">
    <location>
        <begin position="26"/>
        <end position="1014"/>
    </location>
</feature>
<dbReference type="OrthoDB" id="3275941at2"/>
<evidence type="ECO:0000313" key="4">
    <source>
        <dbReference type="Proteomes" id="UP000199063"/>
    </source>
</evidence>
<dbReference type="InterPro" id="IPR011044">
    <property type="entry name" value="Quino_amine_DH_bsu"/>
</dbReference>
<dbReference type="Proteomes" id="UP000199063">
    <property type="component" value="Unassembled WGS sequence"/>
</dbReference>
<gene>
    <name evidence="3" type="ORF">SAMN05444921_11025</name>
</gene>
<dbReference type="GeneID" id="40830516"/>
<proteinExistence type="predicted"/>
<dbReference type="PANTHER" id="PTHR44103">
    <property type="entry name" value="PROPROTEIN CONVERTASE P"/>
    <property type="match status" value="1"/>
</dbReference>
<accession>A0A1G9U9N3</accession>
<feature type="signal peptide" evidence="2">
    <location>
        <begin position="1"/>
        <end position="25"/>
    </location>
</feature>
<dbReference type="InterPro" id="IPR013517">
    <property type="entry name" value="FG-GAP"/>
</dbReference>